<reference evidence="8 10" key="1">
    <citation type="journal article" date="2017" name="Nature">
        <title>The sunflower genome provides insights into oil metabolism, flowering and Asterid evolution.</title>
        <authorList>
            <person name="Badouin H."/>
            <person name="Gouzy J."/>
            <person name="Grassa C.J."/>
            <person name="Murat F."/>
            <person name="Staton S.E."/>
            <person name="Cottret L."/>
            <person name="Lelandais-Briere C."/>
            <person name="Owens G.L."/>
            <person name="Carrere S."/>
            <person name="Mayjonade B."/>
            <person name="Legrand L."/>
            <person name="Gill N."/>
            <person name="Kane N.C."/>
            <person name="Bowers J.E."/>
            <person name="Hubner S."/>
            <person name="Bellec A."/>
            <person name="Berard A."/>
            <person name="Berges H."/>
            <person name="Blanchet N."/>
            <person name="Boniface M.C."/>
            <person name="Brunel D."/>
            <person name="Catrice O."/>
            <person name="Chaidir N."/>
            <person name="Claudel C."/>
            <person name="Donnadieu C."/>
            <person name="Faraut T."/>
            <person name="Fievet G."/>
            <person name="Helmstetter N."/>
            <person name="King M."/>
            <person name="Knapp S.J."/>
            <person name="Lai Z."/>
            <person name="Le Paslier M.C."/>
            <person name="Lippi Y."/>
            <person name="Lorenzon L."/>
            <person name="Mandel J.R."/>
            <person name="Marage G."/>
            <person name="Marchand G."/>
            <person name="Marquand E."/>
            <person name="Bret-Mestries E."/>
            <person name="Morien E."/>
            <person name="Nambeesan S."/>
            <person name="Nguyen T."/>
            <person name="Pegot-Espagnet P."/>
            <person name="Pouilly N."/>
            <person name="Raftis F."/>
            <person name="Sallet E."/>
            <person name="Schiex T."/>
            <person name="Thomas J."/>
            <person name="Vandecasteele C."/>
            <person name="Vares D."/>
            <person name="Vear F."/>
            <person name="Vautrin S."/>
            <person name="Crespi M."/>
            <person name="Mangin B."/>
            <person name="Burke J.M."/>
            <person name="Salse J."/>
            <person name="Munos S."/>
            <person name="Vincourt P."/>
            <person name="Rieseberg L.H."/>
            <person name="Langlade N.B."/>
        </authorList>
    </citation>
    <scope>NUCLEOTIDE SEQUENCE [LARGE SCALE GENOMIC DNA]</scope>
    <source>
        <strain evidence="10">cv. SF193</strain>
        <tissue evidence="8">Leaves</tissue>
    </source>
</reference>
<evidence type="ECO:0000256" key="1">
    <source>
        <dbReference type="ARBA" id="ARBA00004123"/>
    </source>
</evidence>
<accession>A0A251S1L1</accession>
<gene>
    <name evidence="9" type="ORF">HannXRQ_Chr16g0521891</name>
    <name evidence="8" type="ORF">HanXRQr2_Chr16g0762091</name>
</gene>
<evidence type="ECO:0000256" key="2">
    <source>
        <dbReference type="ARBA" id="ARBA00022821"/>
    </source>
</evidence>
<dbReference type="PRINTS" id="PR00367">
    <property type="entry name" value="ETHRSPELEMNT"/>
</dbReference>
<dbReference type="GO" id="GO:0009873">
    <property type="term" value="P:ethylene-activated signaling pathway"/>
    <property type="evidence" value="ECO:0007669"/>
    <property type="project" value="InterPro"/>
</dbReference>
<evidence type="ECO:0000313" key="10">
    <source>
        <dbReference type="Proteomes" id="UP000215914"/>
    </source>
</evidence>
<dbReference type="InterPro" id="IPR036955">
    <property type="entry name" value="AP2/ERF_dom_sf"/>
</dbReference>
<dbReference type="Proteomes" id="UP000215914">
    <property type="component" value="Chromosome 16"/>
</dbReference>
<keyword evidence="3" id="KW-0805">Transcription regulation</keyword>
<evidence type="ECO:0000256" key="3">
    <source>
        <dbReference type="ARBA" id="ARBA00023015"/>
    </source>
</evidence>
<evidence type="ECO:0000256" key="6">
    <source>
        <dbReference type="ARBA" id="ARBA00023242"/>
    </source>
</evidence>
<comment type="subcellular location">
    <subcellularLocation>
        <location evidence="1">Nucleus</location>
    </subcellularLocation>
</comment>
<dbReference type="Pfam" id="PF00847">
    <property type="entry name" value="AP2"/>
    <property type="match status" value="1"/>
</dbReference>
<keyword evidence="2" id="KW-0611">Plant defense</keyword>
<keyword evidence="4 9" id="KW-0238">DNA-binding</keyword>
<organism evidence="9 10">
    <name type="scientific">Helianthus annuus</name>
    <name type="common">Common sunflower</name>
    <dbReference type="NCBI Taxonomy" id="4232"/>
    <lineage>
        <taxon>Eukaryota</taxon>
        <taxon>Viridiplantae</taxon>
        <taxon>Streptophyta</taxon>
        <taxon>Embryophyta</taxon>
        <taxon>Tracheophyta</taxon>
        <taxon>Spermatophyta</taxon>
        <taxon>Magnoliopsida</taxon>
        <taxon>eudicotyledons</taxon>
        <taxon>Gunneridae</taxon>
        <taxon>Pentapetalae</taxon>
        <taxon>asterids</taxon>
        <taxon>campanulids</taxon>
        <taxon>Asterales</taxon>
        <taxon>Asteraceae</taxon>
        <taxon>Asteroideae</taxon>
        <taxon>Heliantheae alliance</taxon>
        <taxon>Heliantheae</taxon>
        <taxon>Helianthus</taxon>
    </lineage>
</organism>
<dbReference type="InParanoid" id="A0A251S1L1"/>
<dbReference type="GO" id="GO:0003677">
    <property type="term" value="F:DNA binding"/>
    <property type="evidence" value="ECO:0007669"/>
    <property type="project" value="UniProtKB-KW"/>
</dbReference>
<sequence>MLTQPSVTLSHLESIRNYLLDDNLDTFPNNYQNHDSFTIFDVNDWSFLQDSYESSLNMENISNLSSSCSILISPNIVNDPTEHSLNLDDFDAYDFLVDNSDGNHEGASSSHSQNNTQQLFQNINLDIFTDIPTVSKDPQPHLSPANKPLKLDFSTGHVIAIGDETPLTVNDIFPSNGDGFQAKQVPVLHNRRYRGVRRRPWGKFTAEMRNPEKKGKRLWLGTYDTPEEAALAYDRAAFKHRGSHALLNFPQIIGLHQENPKSPTGKKATYREILVPVINFFFIGVFSTIRDDNKQIF</sequence>
<keyword evidence="10" id="KW-1185">Reference proteome</keyword>
<dbReference type="Gramene" id="mRNA:HanXRQr2_Chr16g0762091">
    <property type="protein sequence ID" value="CDS:HanXRQr2_Chr16g0762091.1"/>
    <property type="gene ID" value="HanXRQr2_Chr16g0762091"/>
</dbReference>
<dbReference type="SMART" id="SM00380">
    <property type="entry name" value="AP2"/>
    <property type="match status" value="1"/>
</dbReference>
<evidence type="ECO:0000256" key="5">
    <source>
        <dbReference type="ARBA" id="ARBA00023163"/>
    </source>
</evidence>
<evidence type="ECO:0000259" key="7">
    <source>
        <dbReference type="PROSITE" id="PS51032"/>
    </source>
</evidence>
<dbReference type="EMBL" id="MNCJ02000331">
    <property type="protein sequence ID" value="KAF5761185.1"/>
    <property type="molecule type" value="Genomic_DNA"/>
</dbReference>
<dbReference type="EMBL" id="CM007905">
    <property type="protein sequence ID" value="OTF92439.1"/>
    <property type="molecule type" value="Genomic_DNA"/>
</dbReference>
<keyword evidence="5" id="KW-0804">Transcription</keyword>
<dbReference type="SUPFAM" id="SSF54171">
    <property type="entry name" value="DNA-binding domain"/>
    <property type="match status" value="1"/>
</dbReference>
<evidence type="ECO:0000256" key="4">
    <source>
        <dbReference type="ARBA" id="ARBA00023125"/>
    </source>
</evidence>
<evidence type="ECO:0000313" key="8">
    <source>
        <dbReference type="EMBL" id="KAF5761185.1"/>
    </source>
</evidence>
<dbReference type="InterPro" id="IPR016177">
    <property type="entry name" value="DNA-bd_dom_sf"/>
</dbReference>
<dbReference type="GO" id="GO:0005634">
    <property type="term" value="C:nucleus"/>
    <property type="evidence" value="ECO:0007669"/>
    <property type="project" value="UniProtKB-SubCell"/>
</dbReference>
<reference evidence="8" key="3">
    <citation type="submission" date="2020-06" db="EMBL/GenBank/DDBJ databases">
        <title>Helianthus annuus Genome sequencing and assembly Release 2.</title>
        <authorList>
            <person name="Gouzy J."/>
            <person name="Langlade N."/>
            <person name="Munos S."/>
        </authorList>
    </citation>
    <scope>NUCLEOTIDE SEQUENCE</scope>
    <source>
        <tissue evidence="8">Leaves</tissue>
    </source>
</reference>
<protein>
    <submittedName>
        <fullName evidence="9">Putative DNA-binding domain-containing protein</fullName>
    </submittedName>
    <submittedName>
        <fullName evidence="8">Transcription factor AP2-EREBP family</fullName>
    </submittedName>
</protein>
<dbReference type="InterPro" id="IPR044808">
    <property type="entry name" value="ERF_plant"/>
</dbReference>
<dbReference type="GO" id="GO:0003700">
    <property type="term" value="F:DNA-binding transcription factor activity"/>
    <property type="evidence" value="ECO:0007669"/>
    <property type="project" value="InterPro"/>
</dbReference>
<dbReference type="Gene3D" id="3.30.730.10">
    <property type="entry name" value="AP2/ERF domain"/>
    <property type="match status" value="1"/>
</dbReference>
<dbReference type="InterPro" id="IPR001471">
    <property type="entry name" value="AP2/ERF_dom"/>
</dbReference>
<dbReference type="FunFam" id="3.30.730.10:FF:000001">
    <property type="entry name" value="Ethylene-responsive transcription factor 2"/>
    <property type="match status" value="1"/>
</dbReference>
<dbReference type="PROSITE" id="PS51032">
    <property type="entry name" value="AP2_ERF"/>
    <property type="match status" value="1"/>
</dbReference>
<dbReference type="AlphaFoldDB" id="A0A251S1L1"/>
<proteinExistence type="predicted"/>
<dbReference type="CDD" id="cd00018">
    <property type="entry name" value="AP2"/>
    <property type="match status" value="1"/>
</dbReference>
<dbReference type="GO" id="GO:0006952">
    <property type="term" value="P:defense response"/>
    <property type="evidence" value="ECO:0007669"/>
    <property type="project" value="UniProtKB-KW"/>
</dbReference>
<name>A0A251S1L1_HELAN</name>
<reference evidence="9" key="2">
    <citation type="submission" date="2017-02" db="EMBL/GenBank/DDBJ databases">
        <title>Sunflower complete genome.</title>
        <authorList>
            <person name="Langlade N."/>
            <person name="Munos S."/>
        </authorList>
    </citation>
    <scope>NUCLEOTIDE SEQUENCE [LARGE SCALE GENOMIC DNA]</scope>
    <source>
        <tissue evidence="9">Leaves</tissue>
    </source>
</reference>
<feature type="domain" description="AP2/ERF" evidence="7">
    <location>
        <begin position="192"/>
        <end position="250"/>
    </location>
</feature>
<dbReference type="PANTHER" id="PTHR31190">
    <property type="entry name" value="DNA-BINDING DOMAIN"/>
    <property type="match status" value="1"/>
</dbReference>
<evidence type="ECO:0000313" key="9">
    <source>
        <dbReference type="EMBL" id="OTF92439.1"/>
    </source>
</evidence>
<keyword evidence="6" id="KW-0539">Nucleus</keyword>
<dbReference type="PANTHER" id="PTHR31190:SF250">
    <property type="entry name" value="TRANSCRIPTION FACTOR AP2-EREBP FAMILY"/>
    <property type="match status" value="1"/>
</dbReference>